<dbReference type="Pfam" id="PF13193">
    <property type="entry name" value="AMP-binding_C"/>
    <property type="match status" value="1"/>
</dbReference>
<dbReference type="EC" id="1.13.12.7" evidence="4"/>
<protein>
    <recommendedName>
        <fullName evidence="5">Luciferin 4-monooxygenase</fullName>
        <ecNumber evidence="4">1.13.12.7</ecNumber>
    </recommendedName>
</protein>
<dbReference type="Gene3D" id="3.30.300.30">
    <property type="match status" value="1"/>
</dbReference>
<reference evidence="16" key="1">
    <citation type="submission" date="2021-03" db="EMBL/GenBank/DDBJ databases">
        <title>Chromosome level genome of the anhydrobiotic midge Polypedilum vanderplanki.</title>
        <authorList>
            <person name="Yoshida Y."/>
            <person name="Kikawada T."/>
            <person name="Gusev O."/>
        </authorList>
    </citation>
    <scope>NUCLEOTIDE SEQUENCE</scope>
    <source>
        <strain evidence="16">NIAS01</strain>
        <tissue evidence="16">Whole body or cell culture</tissue>
    </source>
</reference>
<accession>A0A9J6BXA0</accession>
<dbReference type="Proteomes" id="UP001107558">
    <property type="component" value="Chromosome 2"/>
</dbReference>
<dbReference type="PANTHER" id="PTHR24096">
    <property type="entry name" value="LONG-CHAIN-FATTY-ACID--COA LIGASE"/>
    <property type="match status" value="1"/>
</dbReference>
<dbReference type="AlphaFoldDB" id="A0A9J6BXA0"/>
<evidence type="ECO:0000256" key="13">
    <source>
        <dbReference type="ARBA" id="ARBA00048497"/>
    </source>
</evidence>
<dbReference type="SUPFAM" id="SSF56801">
    <property type="entry name" value="Acetyl-CoA synthetase-like"/>
    <property type="match status" value="1"/>
</dbReference>
<dbReference type="GO" id="GO:0005524">
    <property type="term" value="F:ATP binding"/>
    <property type="evidence" value="ECO:0007669"/>
    <property type="project" value="UniProtKB-KW"/>
</dbReference>
<evidence type="ECO:0000256" key="8">
    <source>
        <dbReference type="ARBA" id="ARBA00023002"/>
    </source>
</evidence>
<evidence type="ECO:0000313" key="17">
    <source>
        <dbReference type="Proteomes" id="UP001107558"/>
    </source>
</evidence>
<evidence type="ECO:0000256" key="11">
    <source>
        <dbReference type="ARBA" id="ARBA00023223"/>
    </source>
</evidence>
<dbReference type="GO" id="GO:0004497">
    <property type="term" value="F:monooxygenase activity"/>
    <property type="evidence" value="ECO:0007669"/>
    <property type="project" value="UniProtKB-KW"/>
</dbReference>
<evidence type="ECO:0000256" key="9">
    <source>
        <dbReference type="ARBA" id="ARBA00023033"/>
    </source>
</evidence>
<keyword evidence="12" id="KW-0599">Photoprotein</keyword>
<evidence type="ECO:0000256" key="6">
    <source>
        <dbReference type="ARBA" id="ARBA00022840"/>
    </source>
</evidence>
<keyword evidence="11" id="KW-0455">Luminescence</keyword>
<evidence type="ECO:0000256" key="1">
    <source>
        <dbReference type="ARBA" id="ARBA00001946"/>
    </source>
</evidence>
<gene>
    <name evidence="16" type="ORF">PVAND_004478</name>
</gene>
<sequence length="544" mass="60855">MDDPNIIYGGDFENNYYLNLSSIGELILKNLKLGGSKHGFINGQTGESWSYDEILKFSIKISQALNNVGVKQNDIISIVAENCHQYMTVACGTFLMNAILAPFNYTYTKRELKHAFELINPKIVFVSSSTVKNVGSLSKEFSYMKHIITIDNSEHESAIPLKKFIENYSNASFDLPQRSIKAIDKEKKTVIIFQSSGTTGLPKGVEITHMNILSCKQGYNDDFKYLKPYGENLSNLGIAPWSHVMGFMGSFFALLSPERVHIFLPKFEGETYLKCLEKYKVKIIAVPPPIIVFLTKTPLFDKYDLTNLRVIFSGAAPLAKDVELAAIKRFNNRIIICQGYGMSETTLGVTGTFVQLKHGSVGKVGYGMYAKVIDSNGKSLGPNKVGELCFKGSRIMKGYFNNAKATAETIDKDGWLHTGDLGYFDNEHQFFIVDRLKELIKYKAFQVAPAEIEGLLLSHPKIKDAGVIGIPNNVVGELPFAFVVKLPEVELTEKEVQDFIKENASNAKWLRGGVKFVDEIPKNPSGKILRRELREAYKISRAKL</sequence>
<evidence type="ECO:0000256" key="4">
    <source>
        <dbReference type="ARBA" id="ARBA00012532"/>
    </source>
</evidence>
<dbReference type="Pfam" id="PF00501">
    <property type="entry name" value="AMP-binding"/>
    <property type="match status" value="1"/>
</dbReference>
<name>A0A9J6BXA0_POLVA</name>
<keyword evidence="7" id="KW-0460">Magnesium</keyword>
<evidence type="ECO:0000256" key="5">
    <source>
        <dbReference type="ARBA" id="ARBA00019043"/>
    </source>
</evidence>
<evidence type="ECO:0000256" key="12">
    <source>
        <dbReference type="ARBA" id="ARBA00023262"/>
    </source>
</evidence>
<dbReference type="Gene3D" id="2.30.38.10">
    <property type="entry name" value="Luciferase, Domain 3"/>
    <property type="match status" value="1"/>
</dbReference>
<keyword evidence="6" id="KW-0067">ATP-binding</keyword>
<keyword evidence="6" id="KW-0547">Nucleotide-binding</keyword>
<evidence type="ECO:0000313" key="16">
    <source>
        <dbReference type="EMBL" id="KAG5674516.1"/>
    </source>
</evidence>
<dbReference type="GO" id="GO:0005777">
    <property type="term" value="C:peroxisome"/>
    <property type="evidence" value="ECO:0007669"/>
    <property type="project" value="UniProtKB-SubCell"/>
</dbReference>
<evidence type="ECO:0000256" key="7">
    <source>
        <dbReference type="ARBA" id="ARBA00022842"/>
    </source>
</evidence>
<comment type="similarity">
    <text evidence="3">Belongs to the ATP-dependent AMP-binding enzyme family.</text>
</comment>
<keyword evidence="17" id="KW-1185">Reference proteome</keyword>
<proteinExistence type="inferred from homology"/>
<keyword evidence="10" id="KW-0576">Peroxisome</keyword>
<dbReference type="EMBL" id="JADBJN010000002">
    <property type="protein sequence ID" value="KAG5674516.1"/>
    <property type="molecule type" value="Genomic_DNA"/>
</dbReference>
<dbReference type="InterPro" id="IPR020845">
    <property type="entry name" value="AMP-binding_CS"/>
</dbReference>
<dbReference type="GO" id="GO:0016405">
    <property type="term" value="F:CoA-ligase activity"/>
    <property type="evidence" value="ECO:0007669"/>
    <property type="project" value="TreeGrafter"/>
</dbReference>
<feature type="domain" description="AMP-binding enzyme C-terminal" evidence="15">
    <location>
        <begin position="451"/>
        <end position="527"/>
    </location>
</feature>
<evidence type="ECO:0000259" key="15">
    <source>
        <dbReference type="Pfam" id="PF13193"/>
    </source>
</evidence>
<organism evidence="16 17">
    <name type="scientific">Polypedilum vanderplanki</name>
    <name type="common">Sleeping chironomid midge</name>
    <dbReference type="NCBI Taxonomy" id="319348"/>
    <lineage>
        <taxon>Eukaryota</taxon>
        <taxon>Metazoa</taxon>
        <taxon>Ecdysozoa</taxon>
        <taxon>Arthropoda</taxon>
        <taxon>Hexapoda</taxon>
        <taxon>Insecta</taxon>
        <taxon>Pterygota</taxon>
        <taxon>Neoptera</taxon>
        <taxon>Endopterygota</taxon>
        <taxon>Diptera</taxon>
        <taxon>Nematocera</taxon>
        <taxon>Chironomoidea</taxon>
        <taxon>Chironomidae</taxon>
        <taxon>Chironominae</taxon>
        <taxon>Polypedilum</taxon>
        <taxon>Polypedilum</taxon>
    </lineage>
</organism>
<comment type="caution">
    <text evidence="16">The sequence shown here is derived from an EMBL/GenBank/DDBJ whole genome shotgun (WGS) entry which is preliminary data.</text>
</comment>
<keyword evidence="8" id="KW-0560">Oxidoreductase</keyword>
<dbReference type="InterPro" id="IPR000873">
    <property type="entry name" value="AMP-dep_synth/lig_dom"/>
</dbReference>
<comment type="catalytic activity">
    <reaction evidence="13">
        <text>firefly D-luciferin + ATP + O2 = firefly oxyluciferin + hnu + AMP + CO2 + diphosphate</text>
        <dbReference type="Rhea" id="RHEA:10732"/>
        <dbReference type="ChEBI" id="CHEBI:15379"/>
        <dbReference type="ChEBI" id="CHEBI:16526"/>
        <dbReference type="ChEBI" id="CHEBI:16792"/>
        <dbReference type="ChEBI" id="CHEBI:30212"/>
        <dbReference type="ChEBI" id="CHEBI:30616"/>
        <dbReference type="ChEBI" id="CHEBI:33019"/>
        <dbReference type="ChEBI" id="CHEBI:58038"/>
        <dbReference type="ChEBI" id="CHEBI:456215"/>
        <dbReference type="EC" id="1.13.12.7"/>
    </reaction>
</comment>
<dbReference type="InterPro" id="IPR045851">
    <property type="entry name" value="AMP-bd_C_sf"/>
</dbReference>
<dbReference type="Gene3D" id="3.40.50.980">
    <property type="match status" value="2"/>
</dbReference>
<dbReference type="OrthoDB" id="10253869at2759"/>
<evidence type="ECO:0000256" key="10">
    <source>
        <dbReference type="ARBA" id="ARBA00023140"/>
    </source>
</evidence>
<dbReference type="FunFam" id="3.30.300.30:FF:000007">
    <property type="entry name" value="4-coumarate--CoA ligase 2"/>
    <property type="match status" value="1"/>
</dbReference>
<evidence type="ECO:0000256" key="3">
    <source>
        <dbReference type="ARBA" id="ARBA00006432"/>
    </source>
</evidence>
<feature type="domain" description="AMP-dependent synthetase/ligase" evidence="14">
    <location>
        <begin position="44"/>
        <end position="400"/>
    </location>
</feature>
<comment type="subcellular location">
    <subcellularLocation>
        <location evidence="2">Peroxisome</location>
    </subcellularLocation>
</comment>
<dbReference type="GO" id="GO:0008218">
    <property type="term" value="P:bioluminescence"/>
    <property type="evidence" value="ECO:0007669"/>
    <property type="project" value="UniProtKB-KW"/>
</dbReference>
<comment type="cofactor">
    <cofactor evidence="1">
        <name>Mg(2+)</name>
        <dbReference type="ChEBI" id="CHEBI:18420"/>
    </cofactor>
</comment>
<dbReference type="InterPro" id="IPR025110">
    <property type="entry name" value="AMP-bd_C"/>
</dbReference>
<keyword evidence="9" id="KW-0503">Monooxygenase</keyword>
<dbReference type="PROSITE" id="PS00455">
    <property type="entry name" value="AMP_BINDING"/>
    <property type="match status" value="1"/>
</dbReference>
<evidence type="ECO:0000256" key="2">
    <source>
        <dbReference type="ARBA" id="ARBA00004275"/>
    </source>
</evidence>
<dbReference type="PANTHER" id="PTHR24096:SF423">
    <property type="entry name" value="GM05240P"/>
    <property type="match status" value="1"/>
</dbReference>
<dbReference type="CDD" id="cd05911">
    <property type="entry name" value="Firefly_Luc_like"/>
    <property type="match status" value="1"/>
</dbReference>
<evidence type="ECO:0000259" key="14">
    <source>
        <dbReference type="Pfam" id="PF00501"/>
    </source>
</evidence>